<dbReference type="Gene3D" id="2.160.20.10">
    <property type="entry name" value="Single-stranded right-handed beta-helix, Pectin lyase-like"/>
    <property type="match status" value="1"/>
</dbReference>
<dbReference type="InterPro" id="IPR011050">
    <property type="entry name" value="Pectin_lyase_fold/virulence"/>
</dbReference>
<evidence type="ECO:0000313" key="2">
    <source>
        <dbReference type="Proteomes" id="UP000251241"/>
    </source>
</evidence>
<reference evidence="1 2" key="1">
    <citation type="submission" date="2018-06" db="EMBL/GenBank/DDBJ databases">
        <authorList>
            <consortium name="Pathogen Informatics"/>
            <person name="Doyle S."/>
        </authorList>
    </citation>
    <scope>NUCLEOTIDE SEQUENCE [LARGE SCALE GENOMIC DNA]</scope>
    <source>
        <strain evidence="1 2">NCTC11343</strain>
    </source>
</reference>
<dbReference type="EMBL" id="UAUU01000002">
    <property type="protein sequence ID" value="SPZ83978.1"/>
    <property type="molecule type" value="Genomic_DNA"/>
</dbReference>
<dbReference type="PANTHER" id="PTHR36453:SF1">
    <property type="entry name" value="RIGHT HANDED BETA HELIX DOMAIN-CONTAINING PROTEIN"/>
    <property type="match status" value="1"/>
</dbReference>
<dbReference type="InterPro" id="IPR012334">
    <property type="entry name" value="Pectin_lyas_fold"/>
</dbReference>
<dbReference type="SUPFAM" id="SSF51126">
    <property type="entry name" value="Pectin lyase-like"/>
    <property type="match status" value="1"/>
</dbReference>
<dbReference type="AlphaFoldDB" id="A0A2X2IPQ9"/>
<proteinExistence type="predicted"/>
<name>A0A2X2IPQ9_SPHMU</name>
<protein>
    <submittedName>
        <fullName evidence="1">Uncharacterized protein</fullName>
    </submittedName>
</protein>
<dbReference type="Proteomes" id="UP000251241">
    <property type="component" value="Unassembled WGS sequence"/>
</dbReference>
<sequence>MPAKGINPNQLKFVAPQLENLIYLSGSSFSPVHDIEVSGLRFMYTAPTFMKTSEPLLRSDWTIYRQGAVKIEGAENCIFRANDFIALGGNAIFVNNYNRGVKIEGNRIEQIGAGAINFVGDPAAVRSPEFRYEKFVPFDQMDTIEGPKTNNYPMDCEASDNLIHDIGLIEKQVAGIQVSMAESLRILHNTIYNVLEQVLM</sequence>
<accession>A0A2X2IPQ9</accession>
<gene>
    <name evidence="1" type="ORF">NCTC11343_00498</name>
</gene>
<organism evidence="1 2">
    <name type="scientific">Sphingobacterium multivorum</name>
    <dbReference type="NCBI Taxonomy" id="28454"/>
    <lineage>
        <taxon>Bacteria</taxon>
        <taxon>Pseudomonadati</taxon>
        <taxon>Bacteroidota</taxon>
        <taxon>Sphingobacteriia</taxon>
        <taxon>Sphingobacteriales</taxon>
        <taxon>Sphingobacteriaceae</taxon>
        <taxon>Sphingobacterium</taxon>
    </lineage>
</organism>
<evidence type="ECO:0000313" key="1">
    <source>
        <dbReference type="EMBL" id="SPZ83978.1"/>
    </source>
</evidence>
<dbReference type="PANTHER" id="PTHR36453">
    <property type="entry name" value="SECRETED PROTEIN-RELATED"/>
    <property type="match status" value="1"/>
</dbReference>